<dbReference type="SUPFAM" id="SSF160935">
    <property type="entry name" value="VPA0735-like"/>
    <property type="match status" value="1"/>
</dbReference>
<feature type="domain" description="DUF1214" evidence="1">
    <location>
        <begin position="307"/>
        <end position="414"/>
    </location>
</feature>
<dbReference type="Proteomes" id="UP001174908">
    <property type="component" value="Unassembled WGS sequence"/>
</dbReference>
<protein>
    <submittedName>
        <fullName evidence="3">DUF1254 domain-containing protein</fullName>
    </submittedName>
</protein>
<dbReference type="PANTHER" id="PTHR36509">
    <property type="entry name" value="BLL3101 PROTEIN"/>
    <property type="match status" value="1"/>
</dbReference>
<dbReference type="EMBL" id="JASZYV010000006">
    <property type="protein sequence ID" value="MDM0047099.1"/>
    <property type="molecule type" value="Genomic_DNA"/>
</dbReference>
<evidence type="ECO:0000313" key="3">
    <source>
        <dbReference type="EMBL" id="MDM0047099.1"/>
    </source>
</evidence>
<evidence type="ECO:0000313" key="4">
    <source>
        <dbReference type="Proteomes" id="UP001174908"/>
    </source>
</evidence>
<dbReference type="RefSeq" id="WP_286662221.1">
    <property type="nucleotide sequence ID" value="NZ_JASZYV010000006.1"/>
</dbReference>
<evidence type="ECO:0000259" key="1">
    <source>
        <dbReference type="Pfam" id="PF06742"/>
    </source>
</evidence>
<dbReference type="InterPro" id="IPR010621">
    <property type="entry name" value="DUF1214"/>
</dbReference>
<dbReference type="InterPro" id="IPR037049">
    <property type="entry name" value="DUF1214_C_sf"/>
</dbReference>
<evidence type="ECO:0000259" key="2">
    <source>
        <dbReference type="Pfam" id="PF06863"/>
    </source>
</evidence>
<comment type="caution">
    <text evidence="3">The sequence shown here is derived from an EMBL/GenBank/DDBJ whole genome shotgun (WGS) entry which is preliminary data.</text>
</comment>
<dbReference type="InterPro" id="IPR010679">
    <property type="entry name" value="DUF1254"/>
</dbReference>
<sequence>MTHDELMNEARDAVIFTLPLFETARMRAATAPRRHGALGEAGDTPGSTMRWVNHMTHTQRLLGPEDRHVVSPNNDTLYNTTWLDLSRGPVLIEVPDMGERYWTLGFLDMWTNPFAYAGRRTTGNRAQRLFVHGPHWQGQRPDATVPIAVPGDDAWIIGRILVEDDAADMARVRGLQADHAILRADGSGQRAAHVFDTSLDGRVTAAPGAELYRRVVLAVLARNAAPAADADALASALSFLRPQSPEHHEAFAEALAEVHAQLRGAVQASDVGGGWSVPVLVRESFGQDYLTRARVARNLIGALGMEEAMYVMGEVDESGQALDGHHAYELRFGPGEAPQVDAFWSLTMYRRSDCMLVDNAIGRCSVGDRTRGLRYEADGSLCVRIQATDPGPAHNWLPAPAEPFYLALRLYQPREAHLQMRFAYPPLRRVD</sequence>
<organism evidence="3 4">
    <name type="scientific">Variovorax dokdonensis</name>
    <dbReference type="NCBI Taxonomy" id="344883"/>
    <lineage>
        <taxon>Bacteria</taxon>
        <taxon>Pseudomonadati</taxon>
        <taxon>Pseudomonadota</taxon>
        <taxon>Betaproteobacteria</taxon>
        <taxon>Burkholderiales</taxon>
        <taxon>Comamonadaceae</taxon>
        <taxon>Variovorax</taxon>
    </lineage>
</organism>
<keyword evidence="4" id="KW-1185">Reference proteome</keyword>
<accession>A0ABT7NGP1</accession>
<dbReference type="InterPro" id="IPR037050">
    <property type="entry name" value="DUF1254_sf"/>
</dbReference>
<dbReference type="PANTHER" id="PTHR36509:SF2">
    <property type="entry name" value="BLL3101 PROTEIN"/>
    <property type="match status" value="1"/>
</dbReference>
<dbReference type="Pfam" id="PF06742">
    <property type="entry name" value="DUF1214"/>
    <property type="match status" value="1"/>
</dbReference>
<feature type="domain" description="DUF1254" evidence="2">
    <location>
        <begin position="52"/>
        <end position="178"/>
    </location>
</feature>
<dbReference type="Pfam" id="PF06863">
    <property type="entry name" value="DUF1254"/>
    <property type="match status" value="1"/>
</dbReference>
<gene>
    <name evidence="3" type="ORF">QTH91_21585</name>
</gene>
<name>A0ABT7NGP1_9BURK</name>
<dbReference type="Gene3D" id="2.60.120.600">
    <property type="entry name" value="Domain of unknown function DUF1214, C-terminal domain"/>
    <property type="match status" value="1"/>
</dbReference>
<dbReference type="Gene3D" id="2.60.40.1610">
    <property type="entry name" value="Domain of unknown function DUF1254"/>
    <property type="match status" value="1"/>
</dbReference>
<reference evidence="3" key="1">
    <citation type="submission" date="2023-06" db="EMBL/GenBank/DDBJ databases">
        <authorList>
            <person name="Jiang Y."/>
            <person name="Liu Q."/>
        </authorList>
    </citation>
    <scope>NUCLEOTIDE SEQUENCE</scope>
    <source>
        <strain evidence="3">CGMCC 1.12089</strain>
    </source>
</reference>
<proteinExistence type="predicted"/>